<dbReference type="AlphaFoldDB" id="A0A9D5DL54"/>
<evidence type="ECO:0000313" key="3">
    <source>
        <dbReference type="Proteomes" id="UP000051061"/>
    </source>
</evidence>
<feature type="transmembrane region" description="Helical" evidence="1">
    <location>
        <begin position="36"/>
        <end position="54"/>
    </location>
</feature>
<comment type="caution">
    <text evidence="2">The sequence shown here is derived from an EMBL/GenBank/DDBJ whole genome shotgun (WGS) entry which is preliminary data.</text>
</comment>
<sequence>MKDALIKTSVTTFITVAGILIILLTFNGTSVFNNPVLMSALAFVVLMNFAITIFRSRST</sequence>
<keyword evidence="3" id="KW-1185">Reference proteome</keyword>
<protein>
    <submittedName>
        <fullName evidence="2">Uncharacterized protein</fullName>
    </submittedName>
</protein>
<proteinExistence type="predicted"/>
<evidence type="ECO:0000256" key="1">
    <source>
        <dbReference type="SAM" id="Phobius"/>
    </source>
</evidence>
<keyword evidence="1" id="KW-1133">Transmembrane helix</keyword>
<name>A0A9D5DL54_9BACI</name>
<feature type="transmembrane region" description="Helical" evidence="1">
    <location>
        <begin position="12"/>
        <end position="30"/>
    </location>
</feature>
<dbReference type="EMBL" id="LJJD01000036">
    <property type="protein sequence ID" value="KQL55943.1"/>
    <property type="molecule type" value="Genomic_DNA"/>
</dbReference>
<organism evidence="2 3">
    <name type="scientific">Alkalicoccobacillus plakortidis</name>
    <dbReference type="NCBI Taxonomy" id="444060"/>
    <lineage>
        <taxon>Bacteria</taxon>
        <taxon>Bacillati</taxon>
        <taxon>Bacillota</taxon>
        <taxon>Bacilli</taxon>
        <taxon>Bacillales</taxon>
        <taxon>Bacillaceae</taxon>
        <taxon>Alkalicoccobacillus</taxon>
    </lineage>
</organism>
<reference evidence="2 3" key="1">
    <citation type="submission" date="2015-09" db="EMBL/GenBank/DDBJ databases">
        <title>Genome sequencing project for genomic taxonomy and phylogenomics of Bacillus-like bacteria.</title>
        <authorList>
            <person name="Liu B."/>
            <person name="Wang J."/>
            <person name="Zhu Y."/>
            <person name="Liu G."/>
            <person name="Chen Q."/>
            <person name="Chen Z."/>
            <person name="Lan J."/>
            <person name="Che J."/>
            <person name="Ge C."/>
            <person name="Shi H."/>
            <person name="Pan Z."/>
            <person name="Liu X."/>
        </authorList>
    </citation>
    <scope>NUCLEOTIDE SEQUENCE [LARGE SCALE GENOMIC DNA]</scope>
    <source>
        <strain evidence="2 3">DSM 19153</strain>
    </source>
</reference>
<evidence type="ECO:0000313" key="2">
    <source>
        <dbReference type="EMBL" id="KQL55943.1"/>
    </source>
</evidence>
<gene>
    <name evidence="2" type="ORF">AN965_16860</name>
</gene>
<dbReference type="Proteomes" id="UP000051061">
    <property type="component" value="Unassembled WGS sequence"/>
</dbReference>
<accession>A0A9D5DL54</accession>
<keyword evidence="1" id="KW-0812">Transmembrane</keyword>
<keyword evidence="1" id="KW-0472">Membrane</keyword>